<dbReference type="EC" id="2.7.6.3" evidence="2"/>
<evidence type="ECO:0000256" key="4">
    <source>
        <dbReference type="ARBA" id="ARBA00022741"/>
    </source>
</evidence>
<dbReference type="PANTHER" id="PTHR43071">
    <property type="entry name" value="2-AMINO-4-HYDROXY-6-HYDROXYMETHYLDIHYDROPTERIDINE PYROPHOSPHOKINASE"/>
    <property type="match status" value="1"/>
</dbReference>
<dbReference type="GO" id="GO:0016301">
    <property type="term" value="F:kinase activity"/>
    <property type="evidence" value="ECO:0007669"/>
    <property type="project" value="UniProtKB-KW"/>
</dbReference>
<evidence type="ECO:0000256" key="2">
    <source>
        <dbReference type="ARBA" id="ARBA00013253"/>
    </source>
</evidence>
<dbReference type="AlphaFoldDB" id="A0A1F5VKR2"/>
<sequence>MMENVYVSFGSNLGKRFLNLHKGLGELLFHPLITYRCMSPFYYTEPLDIKKQRWFINLILKICANMLPYDLLTLLKGIEKKTGRTHTVPKGPRILDLDILFYNNETIRSEQLTVPHPEIHKRNFILKGMIQMGENIYHPILEKSIEQLHRELKSNQVVLRIPHLLIAYCFSHGKDCALCNLLFKTNAT</sequence>
<dbReference type="Gene3D" id="3.30.70.560">
    <property type="entry name" value="7,8-Dihydro-6-hydroxymethylpterin-pyrophosphokinase HPPK"/>
    <property type="match status" value="1"/>
</dbReference>
<keyword evidence="6" id="KW-0067">ATP-binding</keyword>
<evidence type="ECO:0000256" key="6">
    <source>
        <dbReference type="ARBA" id="ARBA00022840"/>
    </source>
</evidence>
<dbReference type="GO" id="GO:0046654">
    <property type="term" value="P:tetrahydrofolate biosynthetic process"/>
    <property type="evidence" value="ECO:0007669"/>
    <property type="project" value="UniProtKB-UniPathway"/>
</dbReference>
<accession>A0A1F5VKR2</accession>
<dbReference type="Proteomes" id="UP000178943">
    <property type="component" value="Unassembled WGS sequence"/>
</dbReference>
<evidence type="ECO:0000313" key="10">
    <source>
        <dbReference type="Proteomes" id="UP000178943"/>
    </source>
</evidence>
<evidence type="ECO:0000313" key="9">
    <source>
        <dbReference type="EMBL" id="OGF64032.1"/>
    </source>
</evidence>
<dbReference type="UniPathway" id="UPA00077">
    <property type="reaction ID" value="UER00155"/>
</dbReference>
<dbReference type="GO" id="GO:0003848">
    <property type="term" value="F:2-amino-4-hydroxy-6-hydroxymethyldihydropteridine diphosphokinase activity"/>
    <property type="evidence" value="ECO:0007669"/>
    <property type="project" value="UniProtKB-EC"/>
</dbReference>
<dbReference type="EMBL" id="MFGW01000141">
    <property type="protein sequence ID" value="OGF64032.1"/>
    <property type="molecule type" value="Genomic_DNA"/>
</dbReference>
<comment type="caution">
    <text evidence="9">The sequence shown here is derived from an EMBL/GenBank/DDBJ whole genome shotgun (WGS) entry which is preliminary data.</text>
</comment>
<evidence type="ECO:0000256" key="7">
    <source>
        <dbReference type="ARBA" id="ARBA00022909"/>
    </source>
</evidence>
<dbReference type="SUPFAM" id="SSF55083">
    <property type="entry name" value="6-hydroxymethyl-7,8-dihydropterin pyrophosphokinase, HPPK"/>
    <property type="match status" value="1"/>
</dbReference>
<dbReference type="InterPro" id="IPR035907">
    <property type="entry name" value="Hppk_sf"/>
</dbReference>
<reference evidence="9 10" key="1">
    <citation type="journal article" date="2016" name="Nat. Commun.">
        <title>Thousands of microbial genomes shed light on interconnected biogeochemical processes in an aquifer system.</title>
        <authorList>
            <person name="Anantharaman K."/>
            <person name="Brown C.T."/>
            <person name="Hug L.A."/>
            <person name="Sharon I."/>
            <person name="Castelle C.J."/>
            <person name="Probst A.J."/>
            <person name="Thomas B.C."/>
            <person name="Singh A."/>
            <person name="Wilkins M.J."/>
            <person name="Karaoz U."/>
            <person name="Brodie E.L."/>
            <person name="Williams K.H."/>
            <person name="Hubbard S.S."/>
            <person name="Banfield J.F."/>
        </authorList>
    </citation>
    <scope>NUCLEOTIDE SEQUENCE [LARGE SCALE GENOMIC DNA]</scope>
</reference>
<keyword evidence="7" id="KW-0289">Folate biosynthesis</keyword>
<evidence type="ECO:0000256" key="5">
    <source>
        <dbReference type="ARBA" id="ARBA00022777"/>
    </source>
</evidence>
<proteinExistence type="predicted"/>
<protein>
    <recommendedName>
        <fullName evidence="2">2-amino-4-hydroxy-6-hydroxymethyldihydropteridine diphosphokinase</fullName>
        <ecNumber evidence="2">2.7.6.3</ecNumber>
    </recommendedName>
</protein>
<keyword evidence="3" id="KW-0808">Transferase</keyword>
<dbReference type="GO" id="GO:0046656">
    <property type="term" value="P:folic acid biosynthetic process"/>
    <property type="evidence" value="ECO:0007669"/>
    <property type="project" value="UniProtKB-KW"/>
</dbReference>
<gene>
    <name evidence="9" type="ORF">A2Y62_15265</name>
</gene>
<dbReference type="InterPro" id="IPR000550">
    <property type="entry name" value="Hppk"/>
</dbReference>
<name>A0A1F5VKR2_9BACT</name>
<feature type="domain" description="7,8-dihydro-6-hydroxymethylpterin-pyrophosphokinase" evidence="8">
    <location>
        <begin position="6"/>
        <end position="131"/>
    </location>
</feature>
<evidence type="ECO:0000256" key="1">
    <source>
        <dbReference type="ARBA" id="ARBA00005051"/>
    </source>
</evidence>
<dbReference type="STRING" id="1817863.A2Y62_15265"/>
<evidence type="ECO:0000259" key="8">
    <source>
        <dbReference type="Pfam" id="PF01288"/>
    </source>
</evidence>
<keyword evidence="4" id="KW-0547">Nucleotide-binding</keyword>
<organism evidence="9 10">
    <name type="scientific">Candidatus Fischerbacteria bacterium RBG_13_37_8</name>
    <dbReference type="NCBI Taxonomy" id="1817863"/>
    <lineage>
        <taxon>Bacteria</taxon>
        <taxon>Candidatus Fischeribacteriota</taxon>
    </lineage>
</organism>
<keyword evidence="5 9" id="KW-0418">Kinase</keyword>
<dbReference type="CDD" id="cd00483">
    <property type="entry name" value="HPPK"/>
    <property type="match status" value="1"/>
</dbReference>
<dbReference type="GO" id="GO:0005524">
    <property type="term" value="F:ATP binding"/>
    <property type="evidence" value="ECO:0007669"/>
    <property type="project" value="UniProtKB-KW"/>
</dbReference>
<dbReference type="NCBIfam" id="TIGR01498">
    <property type="entry name" value="folK"/>
    <property type="match status" value="1"/>
</dbReference>
<comment type="pathway">
    <text evidence="1">Cofactor biosynthesis; tetrahydrofolate biosynthesis; 2-amino-4-hydroxy-6-hydroxymethyl-7,8-dihydropteridine diphosphate from 7,8-dihydroneopterin triphosphate: step 4/4.</text>
</comment>
<evidence type="ECO:0000256" key="3">
    <source>
        <dbReference type="ARBA" id="ARBA00022679"/>
    </source>
</evidence>
<dbReference type="Pfam" id="PF01288">
    <property type="entry name" value="HPPK"/>
    <property type="match status" value="1"/>
</dbReference>
<dbReference type="PANTHER" id="PTHR43071:SF1">
    <property type="entry name" value="2-AMINO-4-HYDROXY-6-HYDROXYMETHYLDIHYDROPTERIDINE PYROPHOSPHOKINASE"/>
    <property type="match status" value="1"/>
</dbReference>